<name>A0A1I4QA57_9BACE</name>
<dbReference type="SUPFAM" id="SSF103515">
    <property type="entry name" value="Autotransporter"/>
    <property type="match status" value="1"/>
</dbReference>
<keyword evidence="1" id="KW-0732">Signal</keyword>
<evidence type="ECO:0000313" key="3">
    <source>
        <dbReference type="Proteomes" id="UP000183766"/>
    </source>
</evidence>
<sequence length="203" mass="23065">MNNSMMKPFFLLVFLLCSAGAFSQKVALKNNLAYDALKTPNLSLEFSMGRKWTLDTQVGMNFFFYTRDATSSRYKAKKFSHWLVQPELRYWTCDVFNGWFFGLHAHGGQMNIGGVDVPFVLQKGDGNMKDHRYEGYFWGGGLSAGYQWVLSNRFNIEASLGIGYVHARYDKYKCTTCGQKLGKGDADYIGPTRAAISIIYMLK</sequence>
<feature type="signal peptide" evidence="1">
    <location>
        <begin position="1"/>
        <end position="23"/>
    </location>
</feature>
<proteinExistence type="predicted"/>
<organism evidence="2 3">
    <name type="scientific">Bacteroides xylanisolvens</name>
    <dbReference type="NCBI Taxonomy" id="371601"/>
    <lineage>
        <taxon>Bacteria</taxon>
        <taxon>Pseudomonadati</taxon>
        <taxon>Bacteroidota</taxon>
        <taxon>Bacteroidia</taxon>
        <taxon>Bacteroidales</taxon>
        <taxon>Bacteroidaceae</taxon>
        <taxon>Bacteroides</taxon>
    </lineage>
</organism>
<evidence type="ECO:0000256" key="1">
    <source>
        <dbReference type="SAM" id="SignalP"/>
    </source>
</evidence>
<reference evidence="2 3" key="1">
    <citation type="submission" date="2016-10" db="EMBL/GenBank/DDBJ databases">
        <authorList>
            <person name="de Groot N.N."/>
        </authorList>
    </citation>
    <scope>NUCLEOTIDE SEQUENCE [LARGE SCALE GENOMIC DNA]</scope>
    <source>
        <strain evidence="2 3">NLAE-zl-C202</strain>
    </source>
</reference>
<evidence type="ECO:0008006" key="4">
    <source>
        <dbReference type="Google" id="ProtNLM"/>
    </source>
</evidence>
<dbReference type="InterPro" id="IPR036709">
    <property type="entry name" value="Autotransporte_beta_dom_sf"/>
</dbReference>
<gene>
    <name evidence="2" type="ORF">SAMN05216250_10428</name>
</gene>
<dbReference type="Gene3D" id="2.40.128.130">
    <property type="entry name" value="Autotransporter beta-domain"/>
    <property type="match status" value="1"/>
</dbReference>
<feature type="chain" id="PRO_5010364616" description="DUF3575 domain-containing protein" evidence="1">
    <location>
        <begin position="24"/>
        <end position="203"/>
    </location>
</feature>
<evidence type="ECO:0000313" key="2">
    <source>
        <dbReference type="EMBL" id="SFM36937.1"/>
    </source>
</evidence>
<dbReference type="Proteomes" id="UP000183766">
    <property type="component" value="Unassembled WGS sequence"/>
</dbReference>
<dbReference type="EMBL" id="FOUM01000004">
    <property type="protein sequence ID" value="SFM36937.1"/>
    <property type="molecule type" value="Genomic_DNA"/>
</dbReference>
<dbReference type="Pfam" id="PF12099">
    <property type="entry name" value="DUF3575"/>
    <property type="match status" value="1"/>
</dbReference>
<dbReference type="AlphaFoldDB" id="A0A1I4QA57"/>
<accession>A0A1I4QA57</accession>
<dbReference type="InterPro" id="IPR021958">
    <property type="entry name" value="DUF3575"/>
</dbReference>
<protein>
    <recommendedName>
        <fullName evidence="4">DUF3575 domain-containing protein</fullName>
    </recommendedName>
</protein>